<reference evidence="1 2" key="1">
    <citation type="submission" date="2019-03" db="EMBL/GenBank/DDBJ databases">
        <title>Sequencing the genomes of 1000 actinobacteria strains.</title>
        <authorList>
            <person name="Klenk H.-P."/>
        </authorList>
    </citation>
    <scope>NUCLEOTIDE SEQUENCE [LARGE SCALE GENOMIC DNA]</scope>
    <source>
        <strain evidence="1 2">DSM 44969</strain>
    </source>
</reference>
<dbReference type="SUPFAM" id="SSF52833">
    <property type="entry name" value="Thioredoxin-like"/>
    <property type="match status" value="1"/>
</dbReference>
<evidence type="ECO:0000313" key="1">
    <source>
        <dbReference type="EMBL" id="TCK27494.1"/>
    </source>
</evidence>
<dbReference type="EMBL" id="SMFZ01000001">
    <property type="protein sequence ID" value="TCK27494.1"/>
    <property type="molecule type" value="Genomic_DNA"/>
</dbReference>
<protein>
    <recommendedName>
        <fullName evidence="3">DSBA-like thioredoxin domain-containing protein</fullName>
    </recommendedName>
</protein>
<gene>
    <name evidence="1" type="ORF">EV378_3366</name>
</gene>
<evidence type="ECO:0000313" key="2">
    <source>
        <dbReference type="Proteomes" id="UP000295560"/>
    </source>
</evidence>
<dbReference type="Pfam" id="PF22234">
    <property type="entry name" value="Rv2466c-like"/>
    <property type="match status" value="1"/>
</dbReference>
<dbReference type="Gene3D" id="3.40.30.10">
    <property type="entry name" value="Glutaredoxin"/>
    <property type="match status" value="1"/>
</dbReference>
<evidence type="ECO:0008006" key="3">
    <source>
        <dbReference type="Google" id="ProtNLM"/>
    </source>
</evidence>
<organism evidence="1 2">
    <name type="scientific">Pseudonocardia endophytica</name>
    <dbReference type="NCBI Taxonomy" id="401976"/>
    <lineage>
        <taxon>Bacteria</taxon>
        <taxon>Bacillati</taxon>
        <taxon>Actinomycetota</taxon>
        <taxon>Actinomycetes</taxon>
        <taxon>Pseudonocardiales</taxon>
        <taxon>Pseudonocardiaceae</taxon>
        <taxon>Pseudonocardia</taxon>
    </lineage>
</organism>
<keyword evidence="2" id="KW-1185">Reference proteome</keyword>
<comment type="caution">
    <text evidence="1">The sequence shown here is derived from an EMBL/GenBank/DDBJ whole genome shotgun (WGS) entry which is preliminary data.</text>
</comment>
<sequence length="197" mass="22213">MDLYVDPVCPFAWLAFRWLLDEVEPQRELDLHVRLMSLAVLNEGREGHTPEADKGDDSAWRPVRVGHALAEQRGEQVIRDFVRAFGTRFHDRELRGRDRVLREVLSELDAEDLYAAADSDERDDTVRRVHAEGMEPVGNDVGTPVLHVDGVAFFGPVLGAVPRGQDALDMFDGAVRLARFPAFYELKRSRSQGISFG</sequence>
<dbReference type="InterPro" id="IPR053977">
    <property type="entry name" value="Rv2466c-like"/>
</dbReference>
<name>A0A4R1HXI2_PSEEN</name>
<dbReference type="Proteomes" id="UP000295560">
    <property type="component" value="Unassembled WGS sequence"/>
</dbReference>
<dbReference type="InterPro" id="IPR036249">
    <property type="entry name" value="Thioredoxin-like_sf"/>
</dbReference>
<accession>A0A4R1HXI2</accession>
<proteinExistence type="predicted"/>
<dbReference type="AlphaFoldDB" id="A0A4R1HXI2"/>